<accession>A0A0E9RF83</accession>
<sequence length="34" mass="3776">MDKQTDRKADHLSVACPRAASTVSLHNSDMPKQH</sequence>
<protein>
    <submittedName>
        <fullName evidence="2">Uncharacterized protein</fullName>
    </submittedName>
</protein>
<evidence type="ECO:0000313" key="2">
    <source>
        <dbReference type="EMBL" id="JAH27467.1"/>
    </source>
</evidence>
<reference evidence="2" key="2">
    <citation type="journal article" date="2015" name="Fish Shellfish Immunol.">
        <title>Early steps in the European eel (Anguilla anguilla)-Vibrio vulnificus interaction in the gills: Role of the RtxA13 toxin.</title>
        <authorList>
            <person name="Callol A."/>
            <person name="Pajuelo D."/>
            <person name="Ebbesson L."/>
            <person name="Teles M."/>
            <person name="MacKenzie S."/>
            <person name="Amaro C."/>
        </authorList>
    </citation>
    <scope>NUCLEOTIDE SEQUENCE</scope>
</reference>
<feature type="compositionally biased region" description="Basic and acidic residues" evidence="1">
    <location>
        <begin position="1"/>
        <end position="11"/>
    </location>
</feature>
<dbReference type="EMBL" id="GBXM01081110">
    <property type="protein sequence ID" value="JAH27467.1"/>
    <property type="molecule type" value="Transcribed_RNA"/>
</dbReference>
<name>A0A0E9RF83_ANGAN</name>
<reference evidence="2" key="1">
    <citation type="submission" date="2014-11" db="EMBL/GenBank/DDBJ databases">
        <authorList>
            <person name="Amaro Gonzalez C."/>
        </authorList>
    </citation>
    <scope>NUCLEOTIDE SEQUENCE</scope>
</reference>
<organism evidence="2">
    <name type="scientific">Anguilla anguilla</name>
    <name type="common">European freshwater eel</name>
    <name type="synonym">Muraena anguilla</name>
    <dbReference type="NCBI Taxonomy" id="7936"/>
    <lineage>
        <taxon>Eukaryota</taxon>
        <taxon>Metazoa</taxon>
        <taxon>Chordata</taxon>
        <taxon>Craniata</taxon>
        <taxon>Vertebrata</taxon>
        <taxon>Euteleostomi</taxon>
        <taxon>Actinopterygii</taxon>
        <taxon>Neopterygii</taxon>
        <taxon>Teleostei</taxon>
        <taxon>Anguilliformes</taxon>
        <taxon>Anguillidae</taxon>
        <taxon>Anguilla</taxon>
    </lineage>
</organism>
<evidence type="ECO:0000256" key="1">
    <source>
        <dbReference type="SAM" id="MobiDB-lite"/>
    </source>
</evidence>
<dbReference type="AlphaFoldDB" id="A0A0E9RF83"/>
<proteinExistence type="predicted"/>
<feature type="region of interest" description="Disordered" evidence="1">
    <location>
        <begin position="1"/>
        <end position="34"/>
    </location>
</feature>